<dbReference type="SUPFAM" id="SSF143456">
    <property type="entry name" value="VC0467-like"/>
    <property type="match status" value="1"/>
</dbReference>
<dbReference type="Gene3D" id="3.40.1740.10">
    <property type="entry name" value="VC0467-like"/>
    <property type="match status" value="1"/>
</dbReference>
<gene>
    <name evidence="3" type="ORF">Rcae01_01836</name>
</gene>
<evidence type="ECO:0000256" key="2">
    <source>
        <dbReference type="SAM" id="MobiDB-lite"/>
    </source>
</evidence>
<protein>
    <submittedName>
        <fullName evidence="3">Uncharacterized protein</fullName>
    </submittedName>
</protein>
<dbReference type="PANTHER" id="PTHR30327:SF1">
    <property type="entry name" value="UPF0301 PROTEIN YQGE"/>
    <property type="match status" value="1"/>
</dbReference>
<dbReference type="PANTHER" id="PTHR30327">
    <property type="entry name" value="UNCHARACTERIZED PROTEIN YQGE"/>
    <property type="match status" value="1"/>
</dbReference>
<dbReference type="EMBL" id="BAABRO010000003">
    <property type="protein sequence ID" value="GAA5506383.1"/>
    <property type="molecule type" value="Genomic_DNA"/>
</dbReference>
<evidence type="ECO:0000256" key="1">
    <source>
        <dbReference type="ARBA" id="ARBA00009600"/>
    </source>
</evidence>
<evidence type="ECO:0000313" key="4">
    <source>
        <dbReference type="Proteomes" id="UP001416858"/>
    </source>
</evidence>
<reference evidence="3 4" key="1">
    <citation type="submission" date="2024-02" db="EMBL/GenBank/DDBJ databases">
        <title>Rhodopirellula caenicola NBRC 110016.</title>
        <authorList>
            <person name="Ichikawa N."/>
            <person name="Katano-Makiyama Y."/>
            <person name="Hidaka K."/>
        </authorList>
    </citation>
    <scope>NUCLEOTIDE SEQUENCE [LARGE SCALE GENOMIC DNA]</scope>
    <source>
        <strain evidence="3 4">NBRC 110016</strain>
    </source>
</reference>
<sequence>MESLTGNLLVASSLATDPILSRGVCLLVHDDQESVIGVMLNRPMHPNPQALMAMLGEPMGSSTPETGTAAPGKQDEESKSRLPGSVQGQTVQGQPPASQGPATPYSPVGMVHFGGPLSGPVVAIHQLSEYAEAETGHGIYVAAQKQHLEGLVNKQPGPYRLIIGHLGWETERLNAELEAGLWHIVPATADVVFENADEMWPRLIRRATSRSVARWIGIPDMAGKAELN</sequence>
<name>A0ABP9VMF9_9BACT</name>
<evidence type="ECO:0000313" key="3">
    <source>
        <dbReference type="EMBL" id="GAA5506383.1"/>
    </source>
</evidence>
<keyword evidence="4" id="KW-1185">Reference proteome</keyword>
<comment type="caution">
    <text evidence="3">The sequence shown here is derived from an EMBL/GenBank/DDBJ whole genome shotgun (WGS) entry which is preliminary data.</text>
</comment>
<accession>A0ABP9VMF9</accession>
<dbReference type="InterPro" id="IPR003774">
    <property type="entry name" value="AlgH-like"/>
</dbReference>
<comment type="similarity">
    <text evidence="1">Belongs to the UPF0301 (AlgH) family.</text>
</comment>
<organism evidence="3 4">
    <name type="scientific">Novipirellula caenicola</name>
    <dbReference type="NCBI Taxonomy" id="1536901"/>
    <lineage>
        <taxon>Bacteria</taxon>
        <taxon>Pseudomonadati</taxon>
        <taxon>Planctomycetota</taxon>
        <taxon>Planctomycetia</taxon>
        <taxon>Pirellulales</taxon>
        <taxon>Pirellulaceae</taxon>
        <taxon>Novipirellula</taxon>
    </lineage>
</organism>
<feature type="region of interest" description="Disordered" evidence="2">
    <location>
        <begin position="54"/>
        <end position="107"/>
    </location>
</feature>
<proteinExistence type="inferred from homology"/>
<dbReference type="Proteomes" id="UP001416858">
    <property type="component" value="Unassembled WGS sequence"/>
</dbReference>
<feature type="compositionally biased region" description="Polar residues" evidence="2">
    <location>
        <begin position="86"/>
        <end position="101"/>
    </location>
</feature>
<dbReference type="RefSeq" id="WP_345683335.1">
    <property type="nucleotide sequence ID" value="NZ_BAABRO010000003.1"/>
</dbReference>
<dbReference type="Pfam" id="PF02622">
    <property type="entry name" value="DUF179"/>
    <property type="match status" value="1"/>
</dbReference>